<feature type="compositionally biased region" description="Basic and acidic residues" evidence="1">
    <location>
        <begin position="43"/>
        <end position="82"/>
    </location>
</feature>
<dbReference type="InterPro" id="IPR011993">
    <property type="entry name" value="PH-like_dom_sf"/>
</dbReference>
<dbReference type="SUPFAM" id="SSF50729">
    <property type="entry name" value="PH domain-like"/>
    <property type="match status" value="1"/>
</dbReference>
<dbReference type="Proteomes" id="UP000007110">
    <property type="component" value="Unassembled WGS sequence"/>
</dbReference>
<dbReference type="PANTHER" id="PTHR16265">
    <property type="entry name" value="PTB-CONTAINING, CUBILIN AND LRP1-INTERACTING PROTEIN"/>
    <property type="match status" value="1"/>
</dbReference>
<dbReference type="Pfam" id="PF14719">
    <property type="entry name" value="PID_2"/>
    <property type="match status" value="1"/>
</dbReference>
<dbReference type="CDD" id="cd13160">
    <property type="entry name" value="PTB_LDLRAP_insect-like"/>
    <property type="match status" value="1"/>
</dbReference>
<sequence>MSFLKKFNRQKSVDLEEEARKKDEKEKASEMRRAKRHSVHVSSRRDKPDVAVDAQSKDDSIVEDKGMQKKKEADRKERERRKFKDMSGMVMTSSNEYPVFIVHYLGRMPADAEFGRQAVEDPVHQLCKLRVKQKLPKTLLAFNVDGMMCREVTGPFLKPKKEGCTFFIPLHHITYGVASLTHPQVFAIISKMTDDPSPANQVLVLHAYLCDKAEDAQGLTYWQLQAYIEAFEDLKRKRMLKQRRQQAMGKHGPPPSLEAGTSGGAPASDSAGPGGAPAPPNDSGGPGGASAPADGSNDGVGSRSSTKSKHKNPPTSTTSSSSSSASSSTKVTPTPARKTSDKDVDERQDIVNMSQKQVPGKMKIDAWPPSKRGPPPKLRGPPPTLEPLQIGGPPAGQNGRSAQGRTDSKDSAYGEGEDEFPIAFSPTSASASQSSSMTGSVFPGIAPRRPSESDPNKTASFESRISELQNLVTMDAEKLKQLMINDYPTLSRKILYKMAIDQNGVVTRKETPEDDQGPTSTKTVAAPDDSIV</sequence>
<dbReference type="OrthoDB" id="10056768at2759"/>
<reference evidence="4" key="1">
    <citation type="submission" date="2015-02" db="EMBL/GenBank/DDBJ databases">
        <title>Genome sequencing for Strongylocentrotus purpuratus.</title>
        <authorList>
            <person name="Murali S."/>
            <person name="Liu Y."/>
            <person name="Vee V."/>
            <person name="English A."/>
            <person name="Wang M."/>
            <person name="Skinner E."/>
            <person name="Han Y."/>
            <person name="Muzny D.M."/>
            <person name="Worley K.C."/>
            <person name="Gibbs R.A."/>
        </authorList>
    </citation>
    <scope>NUCLEOTIDE SEQUENCE</scope>
</reference>
<dbReference type="InterPro" id="IPR006020">
    <property type="entry name" value="PTB/PI_dom"/>
</dbReference>
<name>A0A7M7PBT3_STRPU</name>
<feature type="region of interest" description="Disordered" evidence="1">
    <location>
        <begin position="240"/>
        <end position="460"/>
    </location>
</feature>
<feature type="region of interest" description="Disordered" evidence="1">
    <location>
        <begin position="1"/>
        <end position="82"/>
    </location>
</feature>
<evidence type="ECO:0000313" key="4">
    <source>
        <dbReference type="Proteomes" id="UP000007110"/>
    </source>
</evidence>
<feature type="compositionally biased region" description="Pro residues" evidence="1">
    <location>
        <begin position="371"/>
        <end position="385"/>
    </location>
</feature>
<protein>
    <recommendedName>
        <fullName evidence="2">PID domain-containing protein</fullName>
    </recommendedName>
</protein>
<dbReference type="AlphaFoldDB" id="A0A7M7PBT3"/>
<evidence type="ECO:0000313" key="3">
    <source>
        <dbReference type="EnsemblMetazoa" id="XP_030848080"/>
    </source>
</evidence>
<feature type="domain" description="PID" evidence="2">
    <location>
        <begin position="100"/>
        <end position="246"/>
    </location>
</feature>
<dbReference type="PANTHER" id="PTHR16265:SF1">
    <property type="entry name" value="PTB-CONTAINING, CUBILIN AND LRP1-INTERACTING PROTEIN"/>
    <property type="match status" value="1"/>
</dbReference>
<dbReference type="RefSeq" id="XP_030848080.1">
    <property type="nucleotide sequence ID" value="XM_030992220.1"/>
</dbReference>
<proteinExistence type="predicted"/>
<feature type="region of interest" description="Disordered" evidence="1">
    <location>
        <begin position="507"/>
        <end position="532"/>
    </location>
</feature>
<dbReference type="GO" id="GO:0042127">
    <property type="term" value="P:regulation of cell population proliferation"/>
    <property type="evidence" value="ECO:0007669"/>
    <property type="project" value="InterPro"/>
</dbReference>
<dbReference type="GO" id="GO:0051881">
    <property type="term" value="P:regulation of mitochondrial membrane potential"/>
    <property type="evidence" value="ECO:0007669"/>
    <property type="project" value="InterPro"/>
</dbReference>
<accession>A0A7M7PBT3</accession>
<reference evidence="3" key="2">
    <citation type="submission" date="2021-01" db="UniProtKB">
        <authorList>
            <consortium name="EnsemblMetazoa"/>
        </authorList>
    </citation>
    <scope>IDENTIFICATION</scope>
</reference>
<evidence type="ECO:0000256" key="1">
    <source>
        <dbReference type="SAM" id="MobiDB-lite"/>
    </source>
</evidence>
<dbReference type="GeneID" id="115918839"/>
<feature type="compositionally biased region" description="Low complexity" evidence="1">
    <location>
        <begin position="425"/>
        <end position="440"/>
    </location>
</feature>
<organism evidence="3 4">
    <name type="scientific">Strongylocentrotus purpuratus</name>
    <name type="common">Purple sea urchin</name>
    <dbReference type="NCBI Taxonomy" id="7668"/>
    <lineage>
        <taxon>Eukaryota</taxon>
        <taxon>Metazoa</taxon>
        <taxon>Echinodermata</taxon>
        <taxon>Eleutherozoa</taxon>
        <taxon>Echinozoa</taxon>
        <taxon>Echinoidea</taxon>
        <taxon>Euechinoidea</taxon>
        <taxon>Echinacea</taxon>
        <taxon>Camarodonta</taxon>
        <taxon>Echinidea</taxon>
        <taxon>Strongylocentrotidae</taxon>
        <taxon>Strongylocentrotus</taxon>
    </lineage>
</organism>
<dbReference type="GO" id="GO:0046627">
    <property type="term" value="P:negative regulation of insulin receptor signaling pathway"/>
    <property type="evidence" value="ECO:0007669"/>
    <property type="project" value="InterPro"/>
</dbReference>
<dbReference type="InterPro" id="IPR039112">
    <property type="entry name" value="PID1"/>
</dbReference>
<feature type="compositionally biased region" description="Low complexity" evidence="1">
    <location>
        <begin position="289"/>
        <end position="299"/>
    </location>
</feature>
<dbReference type="Gene3D" id="2.30.29.30">
    <property type="entry name" value="Pleckstrin-homology domain (PH domain)/Phosphotyrosine-binding domain (PTB)"/>
    <property type="match status" value="1"/>
</dbReference>
<feature type="compositionally biased region" description="Low complexity" evidence="1">
    <location>
        <begin position="313"/>
        <end position="335"/>
    </location>
</feature>
<keyword evidence="4" id="KW-1185">Reference proteome</keyword>
<dbReference type="EnsemblMetazoa" id="XM_030992220">
    <property type="protein sequence ID" value="XP_030848080"/>
    <property type="gene ID" value="LOC115918839"/>
</dbReference>
<evidence type="ECO:0000259" key="2">
    <source>
        <dbReference type="Pfam" id="PF14719"/>
    </source>
</evidence>
<dbReference type="OMA" id="LMINEYP"/>
<feature type="compositionally biased region" description="Basic and acidic residues" evidence="1">
    <location>
        <begin position="11"/>
        <end position="32"/>
    </location>
</feature>
<dbReference type="InParanoid" id="A0A7M7PBT3"/>
<feature type="compositionally biased region" description="Basic and acidic residues" evidence="1">
    <location>
        <begin position="338"/>
        <end position="349"/>
    </location>
</feature>
<dbReference type="KEGG" id="spu:115918839"/>